<gene>
    <name evidence="3" type="ORF">DDZ16_07995</name>
</gene>
<evidence type="ECO:0000256" key="1">
    <source>
        <dbReference type="ARBA" id="ARBA00023002"/>
    </source>
</evidence>
<dbReference type="InterPro" id="IPR051457">
    <property type="entry name" value="2-oxoacid:Fd_oxidoreductase"/>
</dbReference>
<keyword evidence="1" id="KW-0560">Oxidoreductase</keyword>
<dbReference type="Gene3D" id="3.40.50.970">
    <property type="match status" value="1"/>
</dbReference>
<protein>
    <submittedName>
        <fullName evidence="3">2-oxoacid:ferredoxin oxidoreductase subunit beta</fullName>
    </submittedName>
</protein>
<dbReference type="SUPFAM" id="SSF52518">
    <property type="entry name" value="Thiamin diphosphate-binding fold (THDP-binding)"/>
    <property type="match status" value="1"/>
</dbReference>
<evidence type="ECO:0000313" key="4">
    <source>
        <dbReference type="Proteomes" id="UP000244956"/>
    </source>
</evidence>
<dbReference type="GO" id="GO:0044281">
    <property type="term" value="P:small molecule metabolic process"/>
    <property type="evidence" value="ECO:0007669"/>
    <property type="project" value="UniProtKB-ARBA"/>
</dbReference>
<dbReference type="InterPro" id="IPR011766">
    <property type="entry name" value="TPP_enzyme_TPP-bd"/>
</dbReference>
<dbReference type="GO" id="GO:0016625">
    <property type="term" value="F:oxidoreductase activity, acting on the aldehyde or oxo group of donors, iron-sulfur protein as acceptor"/>
    <property type="evidence" value="ECO:0007669"/>
    <property type="project" value="UniProtKB-ARBA"/>
</dbReference>
<reference evidence="3 4" key="1">
    <citation type="submission" date="2018-05" db="EMBL/GenBank/DDBJ databases">
        <title>Marinilabilia rubrum sp. nov., isolated from saltern sediment.</title>
        <authorList>
            <person name="Zhang R."/>
        </authorList>
    </citation>
    <scope>NUCLEOTIDE SEQUENCE [LARGE SCALE GENOMIC DNA]</scope>
    <source>
        <strain evidence="3 4">WTE16</strain>
    </source>
</reference>
<dbReference type="PANTHER" id="PTHR48084:SF4">
    <property type="entry name" value="2-OXOGLUTARATE OXIDOREDUCTASE SUBUNIT KORB"/>
    <property type="match status" value="1"/>
</dbReference>
<name>A0A2U2B9V0_9BACT</name>
<keyword evidence="4" id="KW-1185">Reference proteome</keyword>
<dbReference type="GO" id="GO:0045333">
    <property type="term" value="P:cellular respiration"/>
    <property type="evidence" value="ECO:0007669"/>
    <property type="project" value="UniProtKB-ARBA"/>
</dbReference>
<dbReference type="PANTHER" id="PTHR48084">
    <property type="entry name" value="2-OXOGLUTARATE OXIDOREDUCTASE SUBUNIT KORB-RELATED"/>
    <property type="match status" value="1"/>
</dbReference>
<dbReference type="EMBL" id="QEWP01000005">
    <property type="protein sequence ID" value="PWD99827.1"/>
    <property type="molecule type" value="Genomic_DNA"/>
</dbReference>
<proteinExistence type="predicted"/>
<organism evidence="3 4">
    <name type="scientific">Marinilabilia rubra</name>
    <dbReference type="NCBI Taxonomy" id="2162893"/>
    <lineage>
        <taxon>Bacteria</taxon>
        <taxon>Pseudomonadati</taxon>
        <taxon>Bacteroidota</taxon>
        <taxon>Bacteroidia</taxon>
        <taxon>Marinilabiliales</taxon>
        <taxon>Marinilabiliaceae</taxon>
        <taxon>Marinilabilia</taxon>
    </lineage>
</organism>
<dbReference type="GO" id="GO:0030976">
    <property type="term" value="F:thiamine pyrophosphate binding"/>
    <property type="evidence" value="ECO:0007669"/>
    <property type="project" value="InterPro"/>
</dbReference>
<evidence type="ECO:0000313" key="3">
    <source>
        <dbReference type="EMBL" id="PWD99827.1"/>
    </source>
</evidence>
<sequence length="338" mass="37899">MSENNKLAFQEYKSDQRVRWCPGCGDHAILNSIQKVMADMKVPQEEVAVISGIGCSSRLPYYMNTYGFHTIHGRASAVASGVKVANPKLHVWQITGDGDALAIGGNHFIHAIRRNIDINVILFNNQIYGLTKGQYSPTSKRGFISKTSPYGTIEYPFRPGELTIGARGYFFARTIDKDLKVSTKVMKAAAEHKGTSIVEVLQNCVIYNDNTHKEITDKQFKDDRTIVLEHGKPMIFGKERNKGLLLDGIKLRVVTIGEDGVTEKDLLVHDAHCEDPTIHLKLADMEYPDFPVALGVIRDSEAPVYDQCARMQIDEIRERSKIKTFKDLVTSGEVWEVK</sequence>
<feature type="domain" description="Thiamine pyrophosphate enzyme TPP-binding" evidence="2">
    <location>
        <begin position="53"/>
        <end position="200"/>
    </location>
</feature>
<dbReference type="Proteomes" id="UP000244956">
    <property type="component" value="Unassembled WGS sequence"/>
</dbReference>
<dbReference type="InterPro" id="IPR029061">
    <property type="entry name" value="THDP-binding"/>
</dbReference>
<dbReference type="OrthoDB" id="9775140at2"/>
<accession>A0A2U2B9V0</accession>
<dbReference type="CDD" id="cd03375">
    <property type="entry name" value="TPP_OGFOR"/>
    <property type="match status" value="1"/>
</dbReference>
<dbReference type="RefSeq" id="WP_109263928.1">
    <property type="nucleotide sequence ID" value="NZ_QEWP01000005.1"/>
</dbReference>
<comment type="caution">
    <text evidence="3">The sequence shown here is derived from an EMBL/GenBank/DDBJ whole genome shotgun (WGS) entry which is preliminary data.</text>
</comment>
<dbReference type="AlphaFoldDB" id="A0A2U2B9V0"/>
<dbReference type="Pfam" id="PF02775">
    <property type="entry name" value="TPP_enzyme_C"/>
    <property type="match status" value="1"/>
</dbReference>
<evidence type="ECO:0000259" key="2">
    <source>
        <dbReference type="Pfam" id="PF02775"/>
    </source>
</evidence>